<accession>A0A1V9X8M5</accession>
<dbReference type="InParanoid" id="A0A1V9X8M5"/>
<comment type="caution">
    <text evidence="2">The sequence shown here is derived from an EMBL/GenBank/DDBJ whole genome shotgun (WGS) entry which is preliminary data.</text>
</comment>
<sequence>MTWRARLLHFYLRQTSPRGPRGDTLGEGVYIFEVVRPAELLPRQTTRASHSTTKAMFSRSCWSRHTQTPAHIHAMKYISAFGCARARRSPRSEQQKCESHWTTSVRPQRANSAVGDCAARTTLSRPRDSAMVGSGREKLAGDCVVVQ</sequence>
<organism evidence="2 3">
    <name type="scientific">Tropilaelaps mercedesae</name>
    <dbReference type="NCBI Taxonomy" id="418985"/>
    <lineage>
        <taxon>Eukaryota</taxon>
        <taxon>Metazoa</taxon>
        <taxon>Ecdysozoa</taxon>
        <taxon>Arthropoda</taxon>
        <taxon>Chelicerata</taxon>
        <taxon>Arachnida</taxon>
        <taxon>Acari</taxon>
        <taxon>Parasitiformes</taxon>
        <taxon>Mesostigmata</taxon>
        <taxon>Gamasina</taxon>
        <taxon>Dermanyssoidea</taxon>
        <taxon>Laelapidae</taxon>
        <taxon>Tropilaelaps</taxon>
    </lineage>
</organism>
<evidence type="ECO:0000313" key="2">
    <source>
        <dbReference type="EMBL" id="OQR69731.1"/>
    </source>
</evidence>
<proteinExistence type="predicted"/>
<feature type="compositionally biased region" description="Polar residues" evidence="1">
    <location>
        <begin position="100"/>
        <end position="111"/>
    </location>
</feature>
<keyword evidence="3" id="KW-1185">Reference proteome</keyword>
<evidence type="ECO:0000256" key="1">
    <source>
        <dbReference type="SAM" id="MobiDB-lite"/>
    </source>
</evidence>
<protein>
    <submittedName>
        <fullName evidence="2">Uncharacterized protein</fullName>
    </submittedName>
</protein>
<dbReference type="AlphaFoldDB" id="A0A1V9X8M5"/>
<dbReference type="EMBL" id="MNPL01020018">
    <property type="protein sequence ID" value="OQR69731.1"/>
    <property type="molecule type" value="Genomic_DNA"/>
</dbReference>
<dbReference type="Proteomes" id="UP000192247">
    <property type="component" value="Unassembled WGS sequence"/>
</dbReference>
<feature type="region of interest" description="Disordered" evidence="1">
    <location>
        <begin position="92"/>
        <end position="113"/>
    </location>
</feature>
<gene>
    <name evidence="2" type="ORF">BIW11_01797</name>
</gene>
<reference evidence="2 3" key="1">
    <citation type="journal article" date="2017" name="Gigascience">
        <title>Draft genome of the honey bee ectoparasitic mite, Tropilaelaps mercedesae, is shaped by the parasitic life history.</title>
        <authorList>
            <person name="Dong X."/>
            <person name="Armstrong S.D."/>
            <person name="Xia D."/>
            <person name="Makepeace B.L."/>
            <person name="Darby A.C."/>
            <person name="Kadowaki T."/>
        </authorList>
    </citation>
    <scope>NUCLEOTIDE SEQUENCE [LARGE SCALE GENOMIC DNA]</scope>
    <source>
        <strain evidence="2">Wuxi-XJTLU</strain>
    </source>
</reference>
<evidence type="ECO:0000313" key="3">
    <source>
        <dbReference type="Proteomes" id="UP000192247"/>
    </source>
</evidence>
<name>A0A1V9X8M5_9ACAR</name>